<reference evidence="1" key="1">
    <citation type="submission" date="2018-09" db="EMBL/GenBank/DDBJ databases">
        <title>A genomic encyclopedia of anaerobic methanotrophic archaea.</title>
        <authorList>
            <person name="Skennerton C.T."/>
            <person name="Chadwick G.L."/>
            <person name="Laso-Perez R."/>
            <person name="Leu A.O."/>
            <person name="Speth D.R."/>
            <person name="Yu H."/>
            <person name="Morgan-Lang C."/>
            <person name="Hatzenpichler R."/>
            <person name="Goudeau D."/>
            <person name="Malmstrom R."/>
            <person name="Woyke T."/>
            <person name="Hallam S."/>
            <person name="Tyson G.W."/>
            <person name="Wegener G."/>
            <person name="Boetius A."/>
            <person name="Orphan V.J."/>
        </authorList>
    </citation>
    <scope>NUCLEOTIDE SEQUENCE</scope>
    <source>
        <strain evidence="1">CONS3730D10UFb2</strain>
    </source>
</reference>
<sequence length="77" mass="8290">MLYSVFILWKQGIMTLPDAVCMISLNPAIAVGMDGTIGSIEIGKRADMLIVSEQMGIPMVTITIVNGNIVYTKGNVM</sequence>
<proteinExistence type="predicted"/>
<comment type="caution">
    <text evidence="1">The sequence shown here is derived from an EMBL/GenBank/DDBJ whole genome shotgun (WGS) entry which is preliminary data.</text>
</comment>
<protein>
    <submittedName>
        <fullName evidence="1">Uncharacterized protein</fullName>
    </submittedName>
</protein>
<evidence type="ECO:0000313" key="1">
    <source>
        <dbReference type="EMBL" id="TKY92390.1"/>
    </source>
</evidence>
<dbReference type="Proteomes" id="UP000315423">
    <property type="component" value="Unassembled WGS sequence"/>
</dbReference>
<organism evidence="1 2">
    <name type="scientific">Candidatus Methanomarinus sp</name>
    <dbReference type="NCBI Taxonomy" id="3386244"/>
    <lineage>
        <taxon>Archaea</taxon>
        <taxon>Methanobacteriati</taxon>
        <taxon>Methanobacteriota</taxon>
        <taxon>Stenosarchaea group</taxon>
        <taxon>Methanomicrobia</taxon>
        <taxon>Methanosarcinales</taxon>
        <taxon>ANME-2 cluster</taxon>
        <taxon>Candidatus Methanocomedenaceae</taxon>
        <taxon>Candidatus Methanomarinus</taxon>
    </lineage>
</organism>
<gene>
    <name evidence="1" type="ORF">C5S46_00890</name>
</gene>
<name>A0AC61SD57_9EURY</name>
<evidence type="ECO:0000313" key="2">
    <source>
        <dbReference type="Proteomes" id="UP000315423"/>
    </source>
</evidence>
<dbReference type="EMBL" id="QYBA01000029">
    <property type="protein sequence ID" value="TKY92390.1"/>
    <property type="molecule type" value="Genomic_DNA"/>
</dbReference>
<accession>A0AC61SD57</accession>